<name>A0A6N2WGW0_9FIRM</name>
<dbReference type="GO" id="GO:0032259">
    <property type="term" value="P:methylation"/>
    <property type="evidence" value="ECO:0007669"/>
    <property type="project" value="UniProtKB-KW"/>
</dbReference>
<dbReference type="PANTHER" id="PTHR43861:SF1">
    <property type="entry name" value="TRANS-ACONITATE 2-METHYLTRANSFERASE"/>
    <property type="match status" value="1"/>
</dbReference>
<accession>A0A6N2WGW0</accession>
<gene>
    <name evidence="4" type="ORF">CBLFYP116_03562</name>
</gene>
<keyword evidence="2" id="KW-0808">Transferase</keyword>
<dbReference type="PANTHER" id="PTHR43861">
    <property type="entry name" value="TRANS-ACONITATE 2-METHYLTRANSFERASE-RELATED"/>
    <property type="match status" value="1"/>
</dbReference>
<proteinExistence type="predicted"/>
<sequence>MSKNDMIDSSHVNRGQRPDYLGKEAFVFMNDSLQYYNQHAKEFSDSTRDVEFKEMQERFLVYLKPGARILDFGCGSGRDTKYFLDRGFETDAADGSEELVRIASEYTGIEVRLMYFQDLDEKEAYDGIWACSSILHLAYRELEDVFIKMARALTSHGILYTSFKYGTAEGERNGRYFTDMTEEKMDKLLKDVNLFDILEMWVTSDVRPGRAEEKWLNMILRKK</sequence>
<organism evidence="4">
    <name type="scientific">Enterocloster bolteae</name>
    <dbReference type="NCBI Taxonomy" id="208479"/>
    <lineage>
        <taxon>Bacteria</taxon>
        <taxon>Bacillati</taxon>
        <taxon>Bacillota</taxon>
        <taxon>Clostridia</taxon>
        <taxon>Lachnospirales</taxon>
        <taxon>Lachnospiraceae</taxon>
        <taxon>Enterocloster</taxon>
    </lineage>
</organism>
<dbReference type="CDD" id="cd02440">
    <property type="entry name" value="AdoMet_MTases"/>
    <property type="match status" value="1"/>
</dbReference>
<dbReference type="Gene3D" id="3.40.50.150">
    <property type="entry name" value="Vaccinia Virus protein VP39"/>
    <property type="match status" value="1"/>
</dbReference>
<dbReference type="EMBL" id="CACRTF010000016">
    <property type="protein sequence ID" value="VYT41097.1"/>
    <property type="molecule type" value="Genomic_DNA"/>
</dbReference>
<dbReference type="GO" id="GO:0008168">
    <property type="term" value="F:methyltransferase activity"/>
    <property type="evidence" value="ECO:0007669"/>
    <property type="project" value="UniProtKB-KW"/>
</dbReference>
<dbReference type="AlphaFoldDB" id="A0A6N2WGW0"/>
<keyword evidence="1" id="KW-0489">Methyltransferase</keyword>
<reference evidence="4" key="1">
    <citation type="submission" date="2019-11" db="EMBL/GenBank/DDBJ databases">
        <authorList>
            <person name="Feng L."/>
        </authorList>
    </citation>
    <scope>NUCLEOTIDE SEQUENCE</scope>
    <source>
        <strain evidence="4">CbolteaeLFYP116</strain>
    </source>
</reference>
<dbReference type="InterPro" id="IPR041698">
    <property type="entry name" value="Methyltransf_25"/>
</dbReference>
<evidence type="ECO:0000259" key="3">
    <source>
        <dbReference type="Pfam" id="PF13649"/>
    </source>
</evidence>
<feature type="domain" description="Methyltransferase" evidence="3">
    <location>
        <begin position="69"/>
        <end position="157"/>
    </location>
</feature>
<dbReference type="SUPFAM" id="SSF53335">
    <property type="entry name" value="S-adenosyl-L-methionine-dependent methyltransferases"/>
    <property type="match status" value="1"/>
</dbReference>
<evidence type="ECO:0000256" key="1">
    <source>
        <dbReference type="ARBA" id="ARBA00022603"/>
    </source>
</evidence>
<protein>
    <submittedName>
        <fullName evidence="4">Tellurite resistance protein TehB</fullName>
    </submittedName>
</protein>
<dbReference type="InterPro" id="IPR029063">
    <property type="entry name" value="SAM-dependent_MTases_sf"/>
</dbReference>
<dbReference type="Pfam" id="PF13649">
    <property type="entry name" value="Methyltransf_25"/>
    <property type="match status" value="1"/>
</dbReference>
<evidence type="ECO:0000256" key="2">
    <source>
        <dbReference type="ARBA" id="ARBA00022679"/>
    </source>
</evidence>
<evidence type="ECO:0000313" key="4">
    <source>
        <dbReference type="EMBL" id="VYT41097.1"/>
    </source>
</evidence>